<dbReference type="Gene3D" id="3.40.50.720">
    <property type="entry name" value="NAD(P)-binding Rossmann-like Domain"/>
    <property type="match status" value="1"/>
</dbReference>
<organism evidence="2 3">
    <name type="scientific">Micromonospora peucetia</name>
    <dbReference type="NCBI Taxonomy" id="47871"/>
    <lineage>
        <taxon>Bacteria</taxon>
        <taxon>Bacillati</taxon>
        <taxon>Actinomycetota</taxon>
        <taxon>Actinomycetes</taxon>
        <taxon>Micromonosporales</taxon>
        <taxon>Micromonosporaceae</taxon>
        <taxon>Micromonospora</taxon>
    </lineage>
</organism>
<dbReference type="PANTHER" id="PTHR48079:SF6">
    <property type="entry name" value="NAD(P)-BINDING DOMAIN-CONTAINING PROTEIN-RELATED"/>
    <property type="match status" value="1"/>
</dbReference>
<evidence type="ECO:0000313" key="3">
    <source>
        <dbReference type="Proteomes" id="UP000199343"/>
    </source>
</evidence>
<dbReference type="InterPro" id="IPR036291">
    <property type="entry name" value="NAD(P)-bd_dom_sf"/>
</dbReference>
<dbReference type="RefSeq" id="WP_091635797.1">
    <property type="nucleotide sequence ID" value="NZ_FMIC01000002.1"/>
</dbReference>
<dbReference type="AlphaFoldDB" id="A0A1C6VX49"/>
<dbReference type="STRING" id="47871.GA0070608_4472"/>
<dbReference type="OrthoDB" id="5491199at2"/>
<feature type="domain" description="NAD-dependent epimerase/dehydratase" evidence="1">
    <location>
        <begin position="3"/>
        <end position="223"/>
    </location>
</feature>
<dbReference type="PANTHER" id="PTHR48079">
    <property type="entry name" value="PROTEIN YEEZ"/>
    <property type="match status" value="1"/>
</dbReference>
<evidence type="ECO:0000313" key="2">
    <source>
        <dbReference type="EMBL" id="SCL70888.1"/>
    </source>
</evidence>
<name>A0A1C6VX49_9ACTN</name>
<dbReference type="GO" id="GO:0005737">
    <property type="term" value="C:cytoplasm"/>
    <property type="evidence" value="ECO:0007669"/>
    <property type="project" value="TreeGrafter"/>
</dbReference>
<sequence length="356" mass="37885">MLVLVTGGTGFIGSHSTAAILDAGHRVRMLVRDPARARRVLAALGADARRVELVTGDVTEPADVARVADGCAAVLHAAGVYSFDSRDRARMRAVNLRGTEVVLGAARTAGLDPIVHVSTFGALLPAARSPLTVDSPVGVPREAYLSSKAAAEHVARRHQDDGAPVVVTYPLASLGPDDPHLGDQTTRVRNVLRGLMPLWPTGGFPVGDVRDVARLHAAVLEPGRGPRRFPAPGRYVTTREFVDALRRVTGRTLPTLRLPAPALLPVGHLVSAAQRLSPVHLPAEHGAIYLCATARPMDGTPTEELLGPESRSLDETMTDTVRWLHRTGRLSRRQAGTAATDVARKLRAAPPPTISR</sequence>
<dbReference type="EMBL" id="FMIC01000002">
    <property type="protein sequence ID" value="SCL70888.1"/>
    <property type="molecule type" value="Genomic_DNA"/>
</dbReference>
<evidence type="ECO:0000259" key="1">
    <source>
        <dbReference type="Pfam" id="PF01370"/>
    </source>
</evidence>
<protein>
    <submittedName>
        <fullName evidence="2">Nucleoside-diphosphate-sugar epimerase</fullName>
    </submittedName>
</protein>
<dbReference type="GO" id="GO:0004029">
    <property type="term" value="F:aldehyde dehydrogenase (NAD+) activity"/>
    <property type="evidence" value="ECO:0007669"/>
    <property type="project" value="TreeGrafter"/>
</dbReference>
<dbReference type="InterPro" id="IPR001509">
    <property type="entry name" value="Epimerase_deHydtase"/>
</dbReference>
<dbReference type="SUPFAM" id="SSF51735">
    <property type="entry name" value="NAD(P)-binding Rossmann-fold domains"/>
    <property type="match status" value="1"/>
</dbReference>
<gene>
    <name evidence="2" type="ORF">GA0070608_4472</name>
</gene>
<proteinExistence type="predicted"/>
<accession>A0A1C6VX49</accession>
<dbReference type="InterPro" id="IPR051783">
    <property type="entry name" value="NAD(P)-dependent_oxidoreduct"/>
</dbReference>
<dbReference type="Pfam" id="PF01370">
    <property type="entry name" value="Epimerase"/>
    <property type="match status" value="1"/>
</dbReference>
<dbReference type="Proteomes" id="UP000199343">
    <property type="component" value="Unassembled WGS sequence"/>
</dbReference>
<reference evidence="2 3" key="1">
    <citation type="submission" date="2016-06" db="EMBL/GenBank/DDBJ databases">
        <authorList>
            <person name="Kjaerup R.B."/>
            <person name="Dalgaard T.S."/>
            <person name="Juul-Madsen H.R."/>
        </authorList>
    </citation>
    <scope>NUCLEOTIDE SEQUENCE [LARGE SCALE GENOMIC DNA]</scope>
    <source>
        <strain evidence="2 3">DSM 43363</strain>
    </source>
</reference>